<evidence type="ECO:0000313" key="3">
    <source>
        <dbReference type="Proteomes" id="UP000739411"/>
    </source>
</evidence>
<keyword evidence="1" id="KW-0812">Transmembrane</keyword>
<dbReference type="EMBL" id="JADJMS010000036">
    <property type="protein sequence ID" value="MBK7416243.1"/>
    <property type="molecule type" value="Genomic_DNA"/>
</dbReference>
<sequence length="81" mass="8770">MLRQHLKRYGYQSAEDAIEFIMAGICIVPPLLMLSGFVFAGAAVLMFLIIFLAVVGIFTPAPPAPPAPAENKNEDKETPPL</sequence>
<feature type="transmembrane region" description="Helical" evidence="1">
    <location>
        <begin position="31"/>
        <end position="58"/>
    </location>
</feature>
<organism evidence="2 3">
    <name type="scientific">Candidatus Dechloromonas phosphorivorans</name>
    <dbReference type="NCBI Taxonomy" id="2899244"/>
    <lineage>
        <taxon>Bacteria</taxon>
        <taxon>Pseudomonadati</taxon>
        <taxon>Pseudomonadota</taxon>
        <taxon>Betaproteobacteria</taxon>
        <taxon>Rhodocyclales</taxon>
        <taxon>Azonexaceae</taxon>
        <taxon>Dechloromonas</taxon>
    </lineage>
</organism>
<accession>A0A935JYN1</accession>
<name>A0A935JYN1_9RHOO</name>
<comment type="caution">
    <text evidence="2">The sequence shown here is derived from an EMBL/GenBank/DDBJ whole genome shotgun (WGS) entry which is preliminary data.</text>
</comment>
<proteinExistence type="predicted"/>
<dbReference type="AlphaFoldDB" id="A0A935JYN1"/>
<reference evidence="2 3" key="1">
    <citation type="submission" date="2020-10" db="EMBL/GenBank/DDBJ databases">
        <title>Connecting structure to function with the recovery of over 1000 high-quality activated sludge metagenome-assembled genomes encoding full-length rRNA genes using long-read sequencing.</title>
        <authorList>
            <person name="Singleton C.M."/>
            <person name="Petriglieri F."/>
            <person name="Kristensen J.M."/>
            <person name="Kirkegaard R.H."/>
            <person name="Michaelsen T.Y."/>
            <person name="Andersen M.H."/>
            <person name="Karst S.M."/>
            <person name="Dueholm M.S."/>
            <person name="Nielsen P.H."/>
            <person name="Albertsen M."/>
        </authorList>
    </citation>
    <scope>NUCLEOTIDE SEQUENCE [LARGE SCALE GENOMIC DNA]</scope>
    <source>
        <strain evidence="2">EsbW_18-Q3-R4-48_BATAC.463</strain>
    </source>
</reference>
<evidence type="ECO:0000313" key="2">
    <source>
        <dbReference type="EMBL" id="MBK7416243.1"/>
    </source>
</evidence>
<dbReference type="Proteomes" id="UP000739411">
    <property type="component" value="Unassembled WGS sequence"/>
</dbReference>
<keyword evidence="1" id="KW-1133">Transmembrane helix</keyword>
<gene>
    <name evidence="2" type="ORF">IPJ38_15235</name>
</gene>
<protein>
    <submittedName>
        <fullName evidence="2">Uncharacterized protein</fullName>
    </submittedName>
</protein>
<evidence type="ECO:0000256" key="1">
    <source>
        <dbReference type="SAM" id="Phobius"/>
    </source>
</evidence>
<keyword evidence="1" id="KW-0472">Membrane</keyword>